<protein>
    <recommendedName>
        <fullName evidence="5">PIN domain-containing protein</fullName>
    </recommendedName>
</protein>
<dbReference type="AlphaFoldDB" id="A0A6V8NXZ0"/>
<evidence type="ECO:0000313" key="1">
    <source>
        <dbReference type="EMBL" id="GFP25067.1"/>
    </source>
</evidence>
<evidence type="ECO:0000313" key="3">
    <source>
        <dbReference type="Proteomes" id="UP000543224"/>
    </source>
</evidence>
<dbReference type="InterPro" id="IPR021799">
    <property type="entry name" value="PIN-like_prokaryotic"/>
</dbReference>
<accession>A0A6V8NXZ0</accession>
<reference evidence="3 4" key="1">
    <citation type="journal article" date="2020" name="Front. Microbiol.">
        <title>Single-cell genomics of novel Actinobacteria with the Wood-Ljungdahl pathway discovered in a serpentinizing system.</title>
        <authorList>
            <person name="Merino N."/>
            <person name="Kawai M."/>
            <person name="Boyd E.S."/>
            <person name="Colman D.R."/>
            <person name="McGlynn S.E."/>
            <person name="Nealson K.H."/>
            <person name="Kurokawa K."/>
            <person name="Hongoh Y."/>
        </authorList>
    </citation>
    <scope>NUCLEOTIDE SEQUENCE [LARGE SCALE GENOMIC DNA]</scope>
    <source>
        <strain evidence="1 3">S25</strain>
        <strain evidence="2 4">S33</strain>
    </source>
</reference>
<dbReference type="EMBL" id="BLRY01000013">
    <property type="protein sequence ID" value="GFP27046.1"/>
    <property type="molecule type" value="Genomic_DNA"/>
</dbReference>
<evidence type="ECO:0008006" key="5">
    <source>
        <dbReference type="Google" id="ProtNLM"/>
    </source>
</evidence>
<dbReference type="EMBL" id="BLRX01000036">
    <property type="protein sequence ID" value="GFP25067.1"/>
    <property type="molecule type" value="Genomic_DNA"/>
</dbReference>
<organism evidence="1 3">
    <name type="scientific">Candidatus Hakubella thermalkaliphila</name>
    <dbReference type="NCBI Taxonomy" id="2754717"/>
    <lineage>
        <taxon>Bacteria</taxon>
        <taxon>Bacillati</taxon>
        <taxon>Actinomycetota</taxon>
        <taxon>Actinomycetota incertae sedis</taxon>
        <taxon>Candidatus Hakubellales</taxon>
        <taxon>Candidatus Hakubellaceae</taxon>
        <taxon>Candidatus Hakubella</taxon>
    </lineage>
</organism>
<name>A0A6V8NXZ0_9ACTN</name>
<sequence length="173" mass="19044">MKTIVVDSCSLILLSKGSLLETLAESFPLVIPKEVFHEVVNKDTLKKYPDAGVISNLVSAKRIRVVGVDRTAKKLPISLGKGELEAVALVKQTAGSILLTDDGRAIKACRYMKLPFLISPRITVELYRLGKIDFTKAKNSIEKLRIIGRYPPDIIAEALLKLEEIEDAKTNNG</sequence>
<gene>
    <name evidence="1" type="ORF">HKBW3S25_00517</name>
    <name evidence="2" type="ORF">HKBW3S33_00458</name>
</gene>
<dbReference type="Proteomes" id="UP000591948">
    <property type="component" value="Unassembled WGS sequence"/>
</dbReference>
<evidence type="ECO:0000313" key="2">
    <source>
        <dbReference type="EMBL" id="GFP27046.1"/>
    </source>
</evidence>
<dbReference type="Proteomes" id="UP000543224">
    <property type="component" value="Unassembled WGS sequence"/>
</dbReference>
<keyword evidence="4" id="KW-1185">Reference proteome</keyword>
<dbReference type="PANTHER" id="PTHR39550:SF1">
    <property type="entry name" value="SLL0658 PROTEIN"/>
    <property type="match status" value="1"/>
</dbReference>
<dbReference type="RefSeq" id="WP_176233113.1">
    <property type="nucleotide sequence ID" value="NZ_BLRY01000013.1"/>
</dbReference>
<evidence type="ECO:0000313" key="4">
    <source>
        <dbReference type="Proteomes" id="UP000591948"/>
    </source>
</evidence>
<dbReference type="Pfam" id="PF11848">
    <property type="entry name" value="DUF3368"/>
    <property type="match status" value="1"/>
</dbReference>
<dbReference type="PANTHER" id="PTHR39550">
    <property type="entry name" value="SLL0658 PROTEIN"/>
    <property type="match status" value="1"/>
</dbReference>
<comment type="caution">
    <text evidence="1">The sequence shown here is derived from an EMBL/GenBank/DDBJ whole genome shotgun (WGS) entry which is preliminary data.</text>
</comment>
<proteinExistence type="predicted"/>